<sequence>MMETIQDVLQLILQADDIKYVKNSGILNYGLDLKQVVEREIELSVCKGDKEILLAMNYDIEQCSVQFQIVDCTEEEEKKIIDLDFALNGAETAVDFTQALNLYLLSIGYIDEDNLEEYRQKVSRLS</sequence>
<proteinExistence type="predicted"/>
<organism evidence="1 2">
    <name type="scientific">Blautia faecis</name>
    <dbReference type="NCBI Taxonomy" id="871665"/>
    <lineage>
        <taxon>Bacteria</taxon>
        <taxon>Bacillati</taxon>
        <taxon>Bacillota</taxon>
        <taxon>Clostridia</taxon>
        <taxon>Lachnospirales</taxon>
        <taxon>Lachnospiraceae</taxon>
        <taxon>Blautia</taxon>
    </lineage>
</organism>
<gene>
    <name evidence="1" type="ORF">G5B17_12380</name>
</gene>
<name>A0ABX2H9Z1_9FIRM</name>
<evidence type="ECO:0000313" key="1">
    <source>
        <dbReference type="EMBL" id="NSG86184.1"/>
    </source>
</evidence>
<reference evidence="1 2" key="1">
    <citation type="journal article" date="2020" name="Cell Host Microbe">
        <title>Functional and Genomic Variation between Human-Derived Isolates of Lachnospiraceae Reveals Inter- and Intra-Species Diversity.</title>
        <authorList>
            <person name="Sorbara M.T."/>
            <person name="Littmann E.R."/>
            <person name="Fontana E."/>
            <person name="Moody T.U."/>
            <person name="Kohout C.E."/>
            <person name="Gjonbalaj M."/>
            <person name="Eaton V."/>
            <person name="Seok R."/>
            <person name="Leiner I.M."/>
            <person name="Pamer E.G."/>
        </authorList>
    </citation>
    <scope>NUCLEOTIDE SEQUENCE [LARGE SCALE GENOMIC DNA]</scope>
    <source>
        <strain evidence="1 2">MSK.17.74</strain>
    </source>
</reference>
<dbReference type="RefSeq" id="WP_173717715.1">
    <property type="nucleotide sequence ID" value="NZ_JAAITS010000034.1"/>
</dbReference>
<comment type="caution">
    <text evidence="1">The sequence shown here is derived from an EMBL/GenBank/DDBJ whole genome shotgun (WGS) entry which is preliminary data.</text>
</comment>
<keyword evidence="2" id="KW-1185">Reference proteome</keyword>
<evidence type="ECO:0000313" key="2">
    <source>
        <dbReference type="Proteomes" id="UP001644719"/>
    </source>
</evidence>
<protein>
    <submittedName>
        <fullName evidence="1">Uncharacterized protein</fullName>
    </submittedName>
</protein>
<accession>A0ABX2H9Z1</accession>
<dbReference type="Proteomes" id="UP001644719">
    <property type="component" value="Unassembled WGS sequence"/>
</dbReference>
<dbReference type="EMBL" id="JAAITS010000034">
    <property type="protein sequence ID" value="NSG86184.1"/>
    <property type="molecule type" value="Genomic_DNA"/>
</dbReference>